<dbReference type="Pfam" id="PF05504">
    <property type="entry name" value="Spore_GerAC"/>
    <property type="match status" value="1"/>
</dbReference>
<keyword evidence="4" id="KW-0732">Signal</keyword>
<dbReference type="EMBL" id="PEBX01000026">
    <property type="protein sequence ID" value="PTQ56507.1"/>
    <property type="molecule type" value="Genomic_DNA"/>
</dbReference>
<organism evidence="10 11">
    <name type="scientific">Candidatus Carbonibacillus altaicus</name>
    <dbReference type="NCBI Taxonomy" id="2163959"/>
    <lineage>
        <taxon>Bacteria</taxon>
        <taxon>Bacillati</taxon>
        <taxon>Bacillota</taxon>
        <taxon>Bacilli</taxon>
        <taxon>Bacillales</taxon>
        <taxon>Candidatus Carbonibacillus</taxon>
    </lineage>
</organism>
<dbReference type="InterPro" id="IPR057336">
    <property type="entry name" value="GerAC_N"/>
</dbReference>
<dbReference type="AlphaFoldDB" id="A0A2R6Y1F7"/>
<evidence type="ECO:0000313" key="10">
    <source>
        <dbReference type="EMBL" id="PTQ56507.1"/>
    </source>
</evidence>
<evidence type="ECO:0000256" key="4">
    <source>
        <dbReference type="ARBA" id="ARBA00022729"/>
    </source>
</evidence>
<proteinExistence type="inferred from homology"/>
<keyword evidence="6" id="KW-0564">Palmitate</keyword>
<feature type="domain" description="Spore germination GerAC-like C-terminal" evidence="8">
    <location>
        <begin position="235"/>
        <end position="404"/>
    </location>
</feature>
<feature type="domain" description="Spore germination protein N-terminal" evidence="9">
    <location>
        <begin position="26"/>
        <end position="198"/>
    </location>
</feature>
<dbReference type="InterPro" id="IPR008844">
    <property type="entry name" value="Spore_GerAC-like"/>
</dbReference>
<dbReference type="InterPro" id="IPR046953">
    <property type="entry name" value="Spore_GerAC-like_C"/>
</dbReference>
<dbReference type="PANTHER" id="PTHR35789:SF1">
    <property type="entry name" value="SPORE GERMINATION PROTEIN B3"/>
    <property type="match status" value="1"/>
</dbReference>
<dbReference type="GO" id="GO:0016020">
    <property type="term" value="C:membrane"/>
    <property type="evidence" value="ECO:0007669"/>
    <property type="project" value="UniProtKB-SubCell"/>
</dbReference>
<keyword evidence="7" id="KW-0449">Lipoprotein</keyword>
<dbReference type="PANTHER" id="PTHR35789">
    <property type="entry name" value="SPORE GERMINATION PROTEIN B3"/>
    <property type="match status" value="1"/>
</dbReference>
<evidence type="ECO:0000256" key="3">
    <source>
        <dbReference type="ARBA" id="ARBA00022544"/>
    </source>
</evidence>
<comment type="subcellular location">
    <subcellularLocation>
        <location evidence="1">Membrane</location>
        <topology evidence="1">Lipid-anchor</topology>
    </subcellularLocation>
</comment>
<dbReference type="InterPro" id="IPR038501">
    <property type="entry name" value="Spore_GerAC_C_sf"/>
</dbReference>
<evidence type="ECO:0000256" key="6">
    <source>
        <dbReference type="ARBA" id="ARBA00023139"/>
    </source>
</evidence>
<evidence type="ECO:0000313" key="11">
    <source>
        <dbReference type="Proteomes" id="UP000244338"/>
    </source>
</evidence>
<dbReference type="GO" id="GO:0009847">
    <property type="term" value="P:spore germination"/>
    <property type="evidence" value="ECO:0007669"/>
    <property type="project" value="InterPro"/>
</dbReference>
<evidence type="ECO:0000256" key="2">
    <source>
        <dbReference type="ARBA" id="ARBA00007886"/>
    </source>
</evidence>
<reference evidence="11" key="1">
    <citation type="journal article" date="2018" name="Sci. Rep.">
        <title>Lignite coal burning seam in the remote Altai Mountains harbors a hydrogen-driven thermophilic microbial community.</title>
        <authorList>
            <person name="Kadnikov V.V."/>
            <person name="Mardanov A.V."/>
            <person name="Ivasenko D.A."/>
            <person name="Antsiferov D.V."/>
            <person name="Beletsky A.V."/>
            <person name="Karnachuk O.V."/>
            <person name="Ravin N.V."/>
        </authorList>
    </citation>
    <scope>NUCLEOTIDE SEQUENCE [LARGE SCALE GENOMIC DNA]</scope>
</reference>
<dbReference type="NCBIfam" id="TIGR02887">
    <property type="entry name" value="spore_ger_x_C"/>
    <property type="match status" value="1"/>
</dbReference>
<protein>
    <submittedName>
        <fullName evidence="10">Spore germination protein GerKC</fullName>
    </submittedName>
</protein>
<dbReference type="Gene3D" id="3.30.300.210">
    <property type="entry name" value="Nutrient germinant receptor protein C, domain 3"/>
    <property type="match status" value="1"/>
</dbReference>
<evidence type="ECO:0000256" key="1">
    <source>
        <dbReference type="ARBA" id="ARBA00004635"/>
    </source>
</evidence>
<keyword evidence="5" id="KW-0472">Membrane</keyword>
<evidence type="ECO:0000259" key="9">
    <source>
        <dbReference type="Pfam" id="PF25198"/>
    </source>
</evidence>
<dbReference type="Proteomes" id="UP000244338">
    <property type="component" value="Unassembled WGS sequence"/>
</dbReference>
<evidence type="ECO:0000259" key="8">
    <source>
        <dbReference type="Pfam" id="PF05504"/>
    </source>
</evidence>
<comment type="similarity">
    <text evidence="2">Belongs to the GerABKC lipoprotein family.</text>
</comment>
<gene>
    <name evidence="10" type="ORF">BSOLF_0142</name>
</gene>
<sequence length="421" mass="48387">MLAKKQLTLKLFFPLLLLVFLSGCWDKIELEDIALVTAIGLDKGSIPGRVDVTLQIMNAQKAMISQGNATDKEPDHINITLRNTTPVLVKDQANAVITRRINISQVQAFLIGEELAREEDLYNVIAAMIRDPEMRRETPVIITKERAETFIDRNRPKFETLIYAFYRFKFNRWKETGDVPLSSVNDYLRAHADQAPYLFIYATTERKKTKAKGKGDDTTAGHMEIEGGDPVEMIGAALVKEGKMIGTLTGEETRFALLLAQNLRIATYYLAFPDPDDKPWMISTRLKNETPPTIEVDLKGKRPRITVTVPLYVEVLSIPSGVDYVADITLQKKLAQYLEQTMQRKFADLVEKAQHTWKADIFNWYRFVRSRFLTWQAYEAYDFPKRFPEADVSIRVQLQMVDFGKQMRPQDKLPPFKKENR</sequence>
<evidence type="ECO:0000256" key="5">
    <source>
        <dbReference type="ARBA" id="ARBA00023136"/>
    </source>
</evidence>
<dbReference type="PROSITE" id="PS51257">
    <property type="entry name" value="PROKAR_LIPOPROTEIN"/>
    <property type="match status" value="1"/>
</dbReference>
<evidence type="ECO:0000256" key="7">
    <source>
        <dbReference type="ARBA" id="ARBA00023288"/>
    </source>
</evidence>
<accession>A0A2R6Y1F7</accession>
<dbReference type="Pfam" id="PF25198">
    <property type="entry name" value="Spore_GerAC_N"/>
    <property type="match status" value="1"/>
</dbReference>
<name>A0A2R6Y1F7_9BACL</name>
<keyword evidence="3" id="KW-0309">Germination</keyword>
<comment type="caution">
    <text evidence="10">The sequence shown here is derived from an EMBL/GenBank/DDBJ whole genome shotgun (WGS) entry which is preliminary data.</text>
</comment>